<evidence type="ECO:0000313" key="1">
    <source>
        <dbReference type="EMBL" id="KAA1158811.1"/>
    </source>
</evidence>
<evidence type="ECO:0000313" key="2">
    <source>
        <dbReference type="Proteomes" id="UP000322915"/>
    </source>
</evidence>
<proteinExistence type="predicted"/>
<protein>
    <submittedName>
        <fullName evidence="1">Uncharacterized protein</fullName>
    </submittedName>
</protein>
<gene>
    <name evidence="1" type="ORF">EU509_07170</name>
</gene>
<accession>A0ABQ6RJF4</accession>
<reference evidence="1 2" key="1">
    <citation type="submission" date="2019-01" db="EMBL/GenBank/DDBJ databases">
        <title>Genome sequences of marine Pseudoalteromonas species.</title>
        <authorList>
            <person name="Boraston A.B."/>
            <person name="Hehemann J.-H."/>
            <person name="Vickers C.J."/>
            <person name="Salama-Alber O."/>
            <person name="Abe K."/>
            <person name="Hettle A.J."/>
        </authorList>
    </citation>
    <scope>NUCLEOTIDE SEQUENCE [LARGE SCALE GENOMIC DNA]</scope>
    <source>
        <strain evidence="1 2">PS47</strain>
    </source>
</reference>
<keyword evidence="2" id="KW-1185">Reference proteome</keyword>
<dbReference type="EMBL" id="SEUJ01000064">
    <property type="protein sequence ID" value="KAA1158811.1"/>
    <property type="molecule type" value="Genomic_DNA"/>
</dbReference>
<name>A0ABQ6RJF4_9GAMM</name>
<organism evidence="1 2">
    <name type="scientific">Pseudoalteromonas fuliginea</name>
    <dbReference type="NCBI Taxonomy" id="1872678"/>
    <lineage>
        <taxon>Bacteria</taxon>
        <taxon>Pseudomonadati</taxon>
        <taxon>Pseudomonadota</taxon>
        <taxon>Gammaproteobacteria</taxon>
        <taxon>Alteromonadales</taxon>
        <taxon>Pseudoalteromonadaceae</taxon>
        <taxon>Pseudoalteromonas</taxon>
    </lineage>
</organism>
<dbReference type="RefSeq" id="WP_149605700.1">
    <property type="nucleotide sequence ID" value="NZ_SEUJ01000064.1"/>
</dbReference>
<comment type="caution">
    <text evidence="1">The sequence shown here is derived from an EMBL/GenBank/DDBJ whole genome shotgun (WGS) entry which is preliminary data.</text>
</comment>
<sequence length="258" mass="30029">MFTGYDIPPTNPLLSFYLQDLKLAETQQIWKPIGDSAAKYISKQTGGDKNHYNQPYHWSYEDEERWVCPIYITLHFFDIMVQRAIFTNYPDHMWLRYYYTLLDHIIKKYQPSSTANQSDNLSTRYDYLIDAIFNKCISWLEAAVDKKTKLVEKDGRIWPIPVGFSAEVLGELLRLMLQAENITDSRCTEQLAKVIRLSNKLEGAGLQRLNQKIANELIPAWGITQSKKYKIRLKKCFSKVDPCKTSLNSTLSIEINKI</sequence>
<dbReference type="Proteomes" id="UP000322915">
    <property type="component" value="Unassembled WGS sequence"/>
</dbReference>